<dbReference type="PANTHER" id="PTHR21310:SF15">
    <property type="entry name" value="AMINOGLYCOSIDE PHOSPHOTRANSFERASE DOMAIN-CONTAINING PROTEIN"/>
    <property type="match status" value="1"/>
</dbReference>
<dbReference type="AlphaFoldDB" id="A0A6A5ZGZ2"/>
<accession>A0A6A5ZGZ2</accession>
<dbReference type="CDD" id="cd05120">
    <property type="entry name" value="APH_ChoK_like"/>
    <property type="match status" value="1"/>
</dbReference>
<evidence type="ECO:0000313" key="3">
    <source>
        <dbReference type="Proteomes" id="UP000799770"/>
    </source>
</evidence>
<dbReference type="InterPro" id="IPR011009">
    <property type="entry name" value="Kinase-like_dom_sf"/>
</dbReference>
<keyword evidence="2" id="KW-0808">Transferase</keyword>
<dbReference type="OrthoDB" id="2906425at2759"/>
<evidence type="ECO:0000259" key="1">
    <source>
        <dbReference type="Pfam" id="PF01636"/>
    </source>
</evidence>
<keyword evidence="3" id="KW-1185">Reference proteome</keyword>
<dbReference type="Gene3D" id="3.90.1200.10">
    <property type="match status" value="1"/>
</dbReference>
<dbReference type="GO" id="GO:0016301">
    <property type="term" value="F:kinase activity"/>
    <property type="evidence" value="ECO:0007669"/>
    <property type="project" value="UniProtKB-KW"/>
</dbReference>
<dbReference type="InterPro" id="IPR002575">
    <property type="entry name" value="Aminoglycoside_PTrfase"/>
</dbReference>
<proteinExistence type="predicted"/>
<dbReference type="SUPFAM" id="SSF56112">
    <property type="entry name" value="Protein kinase-like (PK-like)"/>
    <property type="match status" value="1"/>
</dbReference>
<protein>
    <submittedName>
        <fullName evidence="2">Kinase-like domain-containing protein</fullName>
    </submittedName>
</protein>
<keyword evidence="2" id="KW-0418">Kinase</keyword>
<dbReference type="EMBL" id="ML977316">
    <property type="protein sequence ID" value="KAF2118759.1"/>
    <property type="molecule type" value="Genomic_DNA"/>
</dbReference>
<dbReference type="InterPro" id="IPR051678">
    <property type="entry name" value="AGP_Transferase"/>
</dbReference>
<dbReference type="Pfam" id="PF01636">
    <property type="entry name" value="APH"/>
    <property type="match status" value="1"/>
</dbReference>
<gene>
    <name evidence="2" type="ORF">BDV96DRAFT_642935</name>
</gene>
<sequence>MSNPPSPPPLALQDEANIPPNAISLFPHKIGPQLFFLPDRNAIMKVGRGVKMAEAEAMRYVSSHSSIPVPTVYDAYEENGVGYIIMSKVGGQQLGEVWSSLSDDEIVNVKNQLRRCLQELQGLRGDFYGALGLQPCEDIFFAHLCLTTSGKKQYGPYSSRLEYNQGLIAALTNSRPGGQLRELEQNLVARISALTEDAKILSHGDLHLDNIIVDHNCNIAAIVDWGSAGFSVPGRDFLEANMRARNPEWIKALADIFPEEAKAEYDILKELDKALVLYSGF</sequence>
<reference evidence="2" key="1">
    <citation type="journal article" date="2020" name="Stud. Mycol.">
        <title>101 Dothideomycetes genomes: a test case for predicting lifestyles and emergence of pathogens.</title>
        <authorList>
            <person name="Haridas S."/>
            <person name="Albert R."/>
            <person name="Binder M."/>
            <person name="Bloem J."/>
            <person name="Labutti K."/>
            <person name="Salamov A."/>
            <person name="Andreopoulos B."/>
            <person name="Baker S."/>
            <person name="Barry K."/>
            <person name="Bills G."/>
            <person name="Bluhm B."/>
            <person name="Cannon C."/>
            <person name="Castanera R."/>
            <person name="Culley D."/>
            <person name="Daum C."/>
            <person name="Ezra D."/>
            <person name="Gonzalez J."/>
            <person name="Henrissat B."/>
            <person name="Kuo A."/>
            <person name="Liang C."/>
            <person name="Lipzen A."/>
            <person name="Lutzoni F."/>
            <person name="Magnuson J."/>
            <person name="Mondo S."/>
            <person name="Nolan M."/>
            <person name="Ohm R."/>
            <person name="Pangilinan J."/>
            <person name="Park H.-J."/>
            <person name="Ramirez L."/>
            <person name="Alfaro M."/>
            <person name="Sun H."/>
            <person name="Tritt A."/>
            <person name="Yoshinaga Y."/>
            <person name="Zwiers L.-H."/>
            <person name="Turgeon B."/>
            <person name="Goodwin S."/>
            <person name="Spatafora J."/>
            <person name="Crous P."/>
            <person name="Grigoriev I."/>
        </authorList>
    </citation>
    <scope>NUCLEOTIDE SEQUENCE</scope>
    <source>
        <strain evidence="2">CBS 627.86</strain>
    </source>
</reference>
<name>A0A6A5ZGZ2_9PLEO</name>
<dbReference type="Proteomes" id="UP000799770">
    <property type="component" value="Unassembled WGS sequence"/>
</dbReference>
<organism evidence="2 3">
    <name type="scientific">Lophiotrema nucula</name>
    <dbReference type="NCBI Taxonomy" id="690887"/>
    <lineage>
        <taxon>Eukaryota</taxon>
        <taxon>Fungi</taxon>
        <taxon>Dikarya</taxon>
        <taxon>Ascomycota</taxon>
        <taxon>Pezizomycotina</taxon>
        <taxon>Dothideomycetes</taxon>
        <taxon>Pleosporomycetidae</taxon>
        <taxon>Pleosporales</taxon>
        <taxon>Lophiotremataceae</taxon>
        <taxon>Lophiotrema</taxon>
    </lineage>
</organism>
<feature type="domain" description="Aminoglycoside phosphotransferase" evidence="1">
    <location>
        <begin position="52"/>
        <end position="255"/>
    </location>
</feature>
<dbReference type="PANTHER" id="PTHR21310">
    <property type="entry name" value="AMINOGLYCOSIDE PHOSPHOTRANSFERASE-RELATED-RELATED"/>
    <property type="match status" value="1"/>
</dbReference>
<evidence type="ECO:0000313" key="2">
    <source>
        <dbReference type="EMBL" id="KAF2118759.1"/>
    </source>
</evidence>